<protein>
    <recommendedName>
        <fullName evidence="4">SH3 domain-containing protein</fullName>
    </recommendedName>
</protein>
<comment type="caution">
    <text evidence="2">The sequence shown here is derived from an EMBL/GenBank/DDBJ whole genome shotgun (WGS) entry which is preliminary data.</text>
</comment>
<reference evidence="3" key="1">
    <citation type="journal article" date="2019" name="Int. J. Syst. Evol. Microbiol.">
        <title>The Global Catalogue of Microorganisms (GCM) 10K type strain sequencing project: providing services to taxonomists for standard genome sequencing and annotation.</title>
        <authorList>
            <consortium name="The Broad Institute Genomics Platform"/>
            <consortium name="The Broad Institute Genome Sequencing Center for Infectious Disease"/>
            <person name="Wu L."/>
            <person name="Ma J."/>
        </authorList>
    </citation>
    <scope>NUCLEOTIDE SEQUENCE [LARGE SCALE GENOMIC DNA]</scope>
    <source>
        <strain evidence="3">CCUG 60214</strain>
    </source>
</reference>
<keyword evidence="1" id="KW-0732">Signal</keyword>
<dbReference type="EMBL" id="JBHTLK010000106">
    <property type="protein sequence ID" value="MFD1149458.1"/>
    <property type="molecule type" value="Genomic_DNA"/>
</dbReference>
<dbReference type="Proteomes" id="UP001597168">
    <property type="component" value="Unassembled WGS sequence"/>
</dbReference>
<gene>
    <name evidence="2" type="ORF">ACFQ3T_20175</name>
</gene>
<proteinExistence type="predicted"/>
<feature type="chain" id="PRO_5046951390" description="SH3 domain-containing protein" evidence="1">
    <location>
        <begin position="25"/>
        <end position="155"/>
    </location>
</feature>
<dbReference type="RefSeq" id="WP_380724866.1">
    <property type="nucleotide sequence ID" value="NZ_JBHTLK010000106.1"/>
</dbReference>
<name>A0ABW3QXA0_9PSEU</name>
<organism evidence="2 3">
    <name type="scientific">Saccharothrix hoggarensis</name>
    <dbReference type="NCBI Taxonomy" id="913853"/>
    <lineage>
        <taxon>Bacteria</taxon>
        <taxon>Bacillati</taxon>
        <taxon>Actinomycetota</taxon>
        <taxon>Actinomycetes</taxon>
        <taxon>Pseudonocardiales</taxon>
        <taxon>Pseudonocardiaceae</taxon>
        <taxon>Saccharothrix</taxon>
    </lineage>
</organism>
<accession>A0ABW3QXA0</accession>
<evidence type="ECO:0008006" key="4">
    <source>
        <dbReference type="Google" id="ProtNLM"/>
    </source>
</evidence>
<evidence type="ECO:0000313" key="3">
    <source>
        <dbReference type="Proteomes" id="UP001597168"/>
    </source>
</evidence>
<evidence type="ECO:0000256" key="1">
    <source>
        <dbReference type="SAM" id="SignalP"/>
    </source>
</evidence>
<sequence>MRIVKTAVAVAALAVGLFAGQAAATGEVVAGNPPAGEVVAGNPPVGEVVAGTPSTGAAAAAQAPQYTAVTWHDVNIRICPSTTCVQGPGGRITARTSVGVFCWVHGQSVTDFGYTNDVWLNVGREGGGTLWSSAIYFVGDQYANLPASAECTDVP</sequence>
<evidence type="ECO:0000313" key="2">
    <source>
        <dbReference type="EMBL" id="MFD1149458.1"/>
    </source>
</evidence>
<keyword evidence="3" id="KW-1185">Reference proteome</keyword>
<feature type="signal peptide" evidence="1">
    <location>
        <begin position="1"/>
        <end position="24"/>
    </location>
</feature>